<reference evidence="1 2" key="1">
    <citation type="submission" date="2018-07" db="EMBL/GenBank/DDBJ databases">
        <title>Genome analysis of Larkinella rosea.</title>
        <authorList>
            <person name="Zhou Z."/>
            <person name="Wang G."/>
        </authorList>
    </citation>
    <scope>NUCLEOTIDE SEQUENCE [LARGE SCALE GENOMIC DNA]</scope>
    <source>
        <strain evidence="2">zzj9</strain>
    </source>
</reference>
<sequence>MKIEKYPLKSESSLTVFEFVSEGPNGLIRKLIQFQETNQQNIYNLAFGDKNTETGDIDDLIVSNNGDTDKVLATVVAALYAFFDKYPDAFVYATGSTNARTRLYRMGITRFYDEMIQDFELYGLSGDDFFHFEVGKEYSGFLAQRKFD</sequence>
<accession>A0A368JRR5</accession>
<protein>
    <submittedName>
        <fullName evidence="1">Uncharacterized protein</fullName>
    </submittedName>
</protein>
<dbReference type="RefSeq" id="WP_114405328.1">
    <property type="nucleotide sequence ID" value="NZ_QOWE01000005.1"/>
</dbReference>
<dbReference type="Proteomes" id="UP000253383">
    <property type="component" value="Unassembled WGS sequence"/>
</dbReference>
<dbReference type="AlphaFoldDB" id="A0A368JRR5"/>
<dbReference type="OrthoDB" id="1343312at2"/>
<evidence type="ECO:0000313" key="1">
    <source>
        <dbReference type="EMBL" id="RCR70162.1"/>
    </source>
</evidence>
<gene>
    <name evidence="1" type="ORF">DUE52_07295</name>
</gene>
<dbReference type="InterPro" id="IPR053865">
    <property type="entry name" value="DUF6934"/>
</dbReference>
<keyword evidence="2" id="KW-1185">Reference proteome</keyword>
<dbReference type="EMBL" id="QOWE01000005">
    <property type="protein sequence ID" value="RCR70162.1"/>
    <property type="molecule type" value="Genomic_DNA"/>
</dbReference>
<organism evidence="1 2">
    <name type="scientific">Larkinella punicea</name>
    <dbReference type="NCBI Taxonomy" id="2315727"/>
    <lineage>
        <taxon>Bacteria</taxon>
        <taxon>Pseudomonadati</taxon>
        <taxon>Bacteroidota</taxon>
        <taxon>Cytophagia</taxon>
        <taxon>Cytophagales</taxon>
        <taxon>Spirosomataceae</taxon>
        <taxon>Larkinella</taxon>
    </lineage>
</organism>
<name>A0A368JRR5_9BACT</name>
<proteinExistence type="predicted"/>
<dbReference type="Pfam" id="PF22028">
    <property type="entry name" value="DUF6934"/>
    <property type="match status" value="1"/>
</dbReference>
<evidence type="ECO:0000313" key="2">
    <source>
        <dbReference type="Proteomes" id="UP000253383"/>
    </source>
</evidence>
<comment type="caution">
    <text evidence="1">The sequence shown here is derived from an EMBL/GenBank/DDBJ whole genome shotgun (WGS) entry which is preliminary data.</text>
</comment>